<dbReference type="InterPro" id="IPR027417">
    <property type="entry name" value="P-loop_NTPase"/>
</dbReference>
<evidence type="ECO:0000313" key="1">
    <source>
        <dbReference type="EMBL" id="SEG06252.1"/>
    </source>
</evidence>
<dbReference type="GO" id="GO:0016301">
    <property type="term" value="F:kinase activity"/>
    <property type="evidence" value="ECO:0007669"/>
    <property type="project" value="UniProtKB-KW"/>
</dbReference>
<organism evidence="1 2">
    <name type="scientific">Vibrio hangzhouensis</name>
    <dbReference type="NCBI Taxonomy" id="462991"/>
    <lineage>
        <taxon>Bacteria</taxon>
        <taxon>Pseudomonadati</taxon>
        <taxon>Pseudomonadota</taxon>
        <taxon>Gammaproteobacteria</taxon>
        <taxon>Vibrionales</taxon>
        <taxon>Vibrionaceae</taxon>
        <taxon>Vibrio</taxon>
    </lineage>
</organism>
<keyword evidence="1" id="KW-0418">Kinase</keyword>
<keyword evidence="1" id="KW-0808">Transferase</keyword>
<proteinExistence type="predicted"/>
<name>A0A1H5X394_9VIBR</name>
<dbReference type="PANTHER" id="PTHR37816:SF1">
    <property type="entry name" value="TOXIN"/>
    <property type="match status" value="1"/>
</dbReference>
<dbReference type="Gene3D" id="3.40.50.300">
    <property type="entry name" value="P-loop containing nucleotide triphosphate hydrolases"/>
    <property type="match status" value="1"/>
</dbReference>
<dbReference type="AlphaFoldDB" id="A0A1H5X394"/>
<dbReference type="InterPro" id="IPR052922">
    <property type="entry name" value="Cytidylate_Kinase-2"/>
</dbReference>
<dbReference type="EMBL" id="FNVG01000006">
    <property type="protein sequence ID" value="SEG06252.1"/>
    <property type="molecule type" value="Genomic_DNA"/>
</dbReference>
<dbReference type="RefSeq" id="WP_103879926.1">
    <property type="nucleotide sequence ID" value="NZ_FNVG01000006.1"/>
</dbReference>
<gene>
    <name evidence="1" type="ORF">SAMN04488244_106188</name>
</gene>
<sequence length="177" mass="20816">MKKINVVGTSGSGKSTFSRMLADKLNYPHLEMDAMFWKPNWQESTDQEFFATLESKLADELWVLDGNYNRTVPIKWQHVDTVVWIDYSFSRTLYQAVKRAFLRSITKQELWPQTGNVESFRKSFLSKDSVILWTLKTYKSNRVRYQQAMSNPEYRHINFIRITSPKKAKAFVDKLGT</sequence>
<dbReference type="PANTHER" id="PTHR37816">
    <property type="entry name" value="YALI0E33011P"/>
    <property type="match status" value="1"/>
</dbReference>
<keyword evidence="2" id="KW-1185">Reference proteome</keyword>
<dbReference type="OrthoDB" id="5296079at2"/>
<dbReference type="SUPFAM" id="SSF52540">
    <property type="entry name" value="P-loop containing nucleoside triphosphate hydrolases"/>
    <property type="match status" value="1"/>
</dbReference>
<reference evidence="2" key="1">
    <citation type="submission" date="2016-10" db="EMBL/GenBank/DDBJ databases">
        <authorList>
            <person name="Varghese N."/>
            <person name="Submissions S."/>
        </authorList>
    </citation>
    <scope>NUCLEOTIDE SEQUENCE [LARGE SCALE GENOMIC DNA]</scope>
    <source>
        <strain evidence="2">CGMCC 1.7062</strain>
    </source>
</reference>
<evidence type="ECO:0000313" key="2">
    <source>
        <dbReference type="Proteomes" id="UP000236721"/>
    </source>
</evidence>
<dbReference type="Proteomes" id="UP000236721">
    <property type="component" value="Unassembled WGS sequence"/>
</dbReference>
<protein>
    <submittedName>
        <fullName evidence="1">Adenylate kinase</fullName>
    </submittedName>
</protein>
<accession>A0A1H5X394</accession>